<gene>
    <name evidence="1" type="ORF">BG57_12745</name>
</gene>
<dbReference type="STRING" id="1071679.BG57_12745"/>
<comment type="caution">
    <text evidence="1">The sequence shown here is derived from an EMBL/GenBank/DDBJ whole genome shotgun (WGS) entry which is preliminary data.</text>
</comment>
<reference evidence="1 2" key="1">
    <citation type="submission" date="2014-03" db="EMBL/GenBank/DDBJ databases">
        <title>Draft Genome Sequences of Four Burkholderia Strains.</title>
        <authorList>
            <person name="Liu X.Y."/>
            <person name="Li C.X."/>
            <person name="Xu J.H."/>
        </authorList>
    </citation>
    <scope>NUCLEOTIDE SEQUENCE [LARGE SCALE GENOMIC DNA]</scope>
    <source>
        <strain evidence="1 2">R27</strain>
    </source>
</reference>
<evidence type="ECO:0000313" key="2">
    <source>
        <dbReference type="Proteomes" id="UP000027439"/>
    </source>
</evidence>
<dbReference type="Proteomes" id="UP000027439">
    <property type="component" value="Unassembled WGS sequence"/>
</dbReference>
<evidence type="ECO:0000313" key="1">
    <source>
        <dbReference type="EMBL" id="KDR31464.1"/>
    </source>
</evidence>
<accession>A0A069NUU3</accession>
<dbReference type="AlphaFoldDB" id="A0A069NUU3"/>
<dbReference type="InterPro" id="IPR023198">
    <property type="entry name" value="PGP-like_dom2"/>
</dbReference>
<name>A0A069NUU3_9BURK</name>
<protein>
    <submittedName>
        <fullName evidence="1">Uncharacterized protein</fullName>
    </submittedName>
</protein>
<sequence length="119" mass="13698">MQETIMIHSTLGDDREIQAQVCAFNTAFEELDLMFRWDAQTYRSLASADSDYGKLAQYIGTHCPHLLTAYSAEFLCQAIIERKNSTIEACRQNTVQYEDSTQRARLWRARNEEGQRVGV</sequence>
<dbReference type="eggNOG" id="ENOG5033FNF">
    <property type="taxonomic scope" value="Bacteria"/>
</dbReference>
<organism evidence="1 2">
    <name type="scientific">Caballeronia grimmiae</name>
    <dbReference type="NCBI Taxonomy" id="1071679"/>
    <lineage>
        <taxon>Bacteria</taxon>
        <taxon>Pseudomonadati</taxon>
        <taxon>Pseudomonadota</taxon>
        <taxon>Betaproteobacteria</taxon>
        <taxon>Burkholderiales</taxon>
        <taxon>Burkholderiaceae</taxon>
        <taxon>Caballeronia</taxon>
    </lineage>
</organism>
<dbReference type="EMBL" id="JFHE01000022">
    <property type="protein sequence ID" value="KDR31464.1"/>
    <property type="molecule type" value="Genomic_DNA"/>
</dbReference>
<dbReference type="Gene3D" id="1.10.150.240">
    <property type="entry name" value="Putative phosphatase, domain 2"/>
    <property type="match status" value="1"/>
</dbReference>
<proteinExistence type="predicted"/>